<evidence type="ECO:0000256" key="8">
    <source>
        <dbReference type="ARBA" id="ARBA00022490"/>
    </source>
</evidence>
<dbReference type="InterPro" id="IPR017850">
    <property type="entry name" value="Alkaline_phosphatase_core_sf"/>
</dbReference>
<feature type="compositionally biased region" description="Polar residues" evidence="13">
    <location>
        <begin position="562"/>
        <end position="574"/>
    </location>
</feature>
<dbReference type="PANTHER" id="PTHR31637:SF7">
    <property type="entry name" value="2,3-BISPHOSPHOGLYCERATE-INDEPENDENT PHOSPHOGLYCERATE MUTASE 1"/>
    <property type="match status" value="1"/>
</dbReference>
<evidence type="ECO:0000256" key="10">
    <source>
        <dbReference type="ARBA" id="ARBA00023152"/>
    </source>
</evidence>
<feature type="domain" description="DUF6857" evidence="16">
    <location>
        <begin position="782"/>
        <end position="1069"/>
    </location>
</feature>
<dbReference type="GO" id="GO:0006096">
    <property type="term" value="P:glycolytic process"/>
    <property type="evidence" value="ECO:0007669"/>
    <property type="project" value="UniProtKB-UniPathway"/>
</dbReference>
<gene>
    <name evidence="17" type="ORF">C5167_045436</name>
</gene>
<evidence type="ECO:0000313" key="18">
    <source>
        <dbReference type="Proteomes" id="UP000316621"/>
    </source>
</evidence>
<organism evidence="17 18">
    <name type="scientific">Papaver somniferum</name>
    <name type="common">Opium poppy</name>
    <dbReference type="NCBI Taxonomy" id="3469"/>
    <lineage>
        <taxon>Eukaryota</taxon>
        <taxon>Viridiplantae</taxon>
        <taxon>Streptophyta</taxon>
        <taxon>Embryophyta</taxon>
        <taxon>Tracheophyta</taxon>
        <taxon>Spermatophyta</taxon>
        <taxon>Magnoliopsida</taxon>
        <taxon>Ranunculales</taxon>
        <taxon>Papaveraceae</taxon>
        <taxon>Papaveroideae</taxon>
        <taxon>Papaver</taxon>
    </lineage>
</organism>
<evidence type="ECO:0000256" key="11">
    <source>
        <dbReference type="ARBA" id="ARBA00023211"/>
    </source>
</evidence>
<comment type="similarity">
    <text evidence="5">Belongs to the BPG-independent phosphoglycerate mutase family.</text>
</comment>
<dbReference type="GO" id="GO:0006007">
    <property type="term" value="P:glucose catabolic process"/>
    <property type="evidence" value="ECO:0007669"/>
    <property type="project" value="InterPro"/>
</dbReference>
<dbReference type="InterPro" id="IPR036646">
    <property type="entry name" value="PGAM_B_sf"/>
</dbReference>
<comment type="cofactor">
    <cofactor evidence="2">
        <name>Mn(2+)</name>
        <dbReference type="ChEBI" id="CHEBI:29035"/>
    </cofactor>
</comment>
<dbReference type="InterPro" id="IPR011258">
    <property type="entry name" value="BPG-indep_PGM_N"/>
</dbReference>
<evidence type="ECO:0000256" key="3">
    <source>
        <dbReference type="ARBA" id="ARBA00004496"/>
    </source>
</evidence>
<dbReference type="GO" id="GO:0005737">
    <property type="term" value="C:cytoplasm"/>
    <property type="evidence" value="ECO:0007669"/>
    <property type="project" value="UniProtKB-SubCell"/>
</dbReference>
<dbReference type="Pfam" id="PF01676">
    <property type="entry name" value="Metalloenzyme"/>
    <property type="match status" value="1"/>
</dbReference>
<dbReference type="SUPFAM" id="SSF53649">
    <property type="entry name" value="Alkaline phosphatase-like"/>
    <property type="match status" value="1"/>
</dbReference>
<dbReference type="EC" id="5.4.2.12" evidence="7"/>
<feature type="compositionally biased region" description="Polar residues" evidence="13">
    <location>
        <begin position="743"/>
        <end position="752"/>
    </location>
</feature>
<name>A0A4Y7LDF0_PAPSO</name>
<feature type="compositionally biased region" description="Low complexity" evidence="13">
    <location>
        <begin position="628"/>
        <end position="647"/>
    </location>
</feature>
<dbReference type="InterPro" id="IPR005995">
    <property type="entry name" value="Pgm_bpd_ind"/>
</dbReference>
<accession>A0A4Y7LDF0</accession>
<reference evidence="17 18" key="1">
    <citation type="journal article" date="2018" name="Science">
        <title>The opium poppy genome and morphinan production.</title>
        <authorList>
            <person name="Guo L."/>
            <person name="Winzer T."/>
            <person name="Yang X."/>
            <person name="Li Y."/>
            <person name="Ning Z."/>
            <person name="He Z."/>
            <person name="Teodor R."/>
            <person name="Lu Y."/>
            <person name="Bowser T.A."/>
            <person name="Graham I.A."/>
            <person name="Ye K."/>
        </authorList>
    </citation>
    <scope>NUCLEOTIDE SEQUENCE [LARGE SCALE GENOMIC DNA]</scope>
    <source>
        <strain evidence="18">cv. HN1</strain>
        <tissue evidence="17">Leaves</tissue>
    </source>
</reference>
<evidence type="ECO:0000259" key="15">
    <source>
        <dbReference type="Pfam" id="PF06415"/>
    </source>
</evidence>
<dbReference type="AlphaFoldDB" id="A0A4Y7LDF0"/>
<keyword evidence="11" id="KW-0464">Manganese</keyword>
<feature type="region of interest" description="Disordered" evidence="13">
    <location>
        <begin position="738"/>
        <end position="766"/>
    </location>
</feature>
<dbReference type="GO" id="GO:0010118">
    <property type="term" value="P:stomatal movement"/>
    <property type="evidence" value="ECO:0007669"/>
    <property type="project" value="UniProtKB-ARBA"/>
</dbReference>
<dbReference type="GO" id="GO:0030145">
    <property type="term" value="F:manganese ion binding"/>
    <property type="evidence" value="ECO:0007669"/>
    <property type="project" value="InterPro"/>
</dbReference>
<evidence type="ECO:0000256" key="7">
    <source>
        <dbReference type="ARBA" id="ARBA00012026"/>
    </source>
</evidence>
<comment type="pathway">
    <text evidence="4">Carbohydrate degradation; glycolysis; pyruvate from D-glyceraldehyde 3-phosphate: step 3/5.</text>
</comment>
<evidence type="ECO:0000256" key="1">
    <source>
        <dbReference type="ARBA" id="ARBA00000370"/>
    </source>
</evidence>
<dbReference type="Gene3D" id="3.40.720.10">
    <property type="entry name" value="Alkaline Phosphatase, subunit A"/>
    <property type="match status" value="1"/>
</dbReference>
<evidence type="ECO:0000256" key="13">
    <source>
        <dbReference type="SAM" id="MobiDB-lite"/>
    </source>
</evidence>
<evidence type="ECO:0000256" key="12">
    <source>
        <dbReference type="ARBA" id="ARBA00023235"/>
    </source>
</evidence>
<evidence type="ECO:0000256" key="9">
    <source>
        <dbReference type="ARBA" id="ARBA00022723"/>
    </source>
</evidence>
<feature type="region of interest" description="Disordered" evidence="13">
    <location>
        <begin position="509"/>
        <end position="675"/>
    </location>
</feature>
<dbReference type="UniPathway" id="UPA00109">
    <property type="reaction ID" value="UER00186"/>
</dbReference>
<dbReference type="STRING" id="3469.A0A4Y7LDF0"/>
<sequence>MGSAEVSFKLADHPKLPKGKVVAQIVLDGWGEANPDQFNCIHVAQTPTMDSLKQGAPEKWRLVRAHGKAVGLPTEDDMGNSEVGHNALGAGRIFAQGAKLVDIALASGKIFDGEGFQYIKESFKDGTLHLIGLLSDGGVHSRIDQVQLLLKGASERGAKRIRLHILTDGRDVLDGSSVGFVETIENDLAQLRANGVDAQIASGGGRMNVTMDRYENDWGVVKRGWDAQVLGEAPYKFKSALEAVKTLRAEPKANDQYLPPFVIVDDSGKAVGPVLDGDAVVTFNFRADRMTMLAKALEYDDFKDFDRVRFPKIHYAGMLQYDGELKLPNKYLVSPPEIDRTSGEYLVHNGVRTFACSETVKFGHVTFFWNGNRSGYFKEDMEEYVEIPSDSGITFNAQPLMKALEIGEKARDAILSGKFDQVRVNIPNSDMVGHTGDIEATVVACKAADQAVKFDSPVPRVSGLRPIHGRHSFVGTPEPLIAKISPSKRGFVIQPVSDSDLSVHPISAYVSNKKREEPSKSEKDTSTPSRPALASRDNVPSSNSGNCVEGSKPLEKPRRFSSPASAKQRSNSVGRKNGGSIVERQPSPASKAGSRSASPVPSKCVVPSLMQARDDNQKTSREPAIVVPSRYRQPSPSRKQPSPNSRRISASPGRRLSISGGVKVSPAIGDSASKKKMASIVAGISKVSEALVSGKSMRKSWDEQPEFAELVEHKEKVAVKSKPDMRAILRTQVAMSRRLSDANAGQTNQEDPPSNKKPKASCKAESLSVIDKPIQTTPKITIHERKWTDGSIPLDAVPANLAKLGKEALQRRTLASTAAMEALEEASITESIIRSLSMFSDLCFSSKVAYPIPTIDSFLSIYESVVKSTMLADSLAASRSNDKSDELVSTERAKPINLWIEAALATDLEVVSLLSNQTGTPPKIPCLSATDTRPLPSPPKTTLSKRTSRIPLPDQVNASSWSRGCGVKETAELALNLRKEMQMWFLKFVEEALDAGFKIFEQNSSGGGLAVRKDNSGPVAVVLSQLKRVNDWLDSVGAKREELVTEKIERLKRKIYGFVIHHVGTALDNSSALLSSA</sequence>
<dbReference type="SUPFAM" id="SSF64158">
    <property type="entry name" value="2,3-Bisphosphoglycerate-independent phosphoglycerate mutase, substrate-binding domain"/>
    <property type="match status" value="1"/>
</dbReference>
<dbReference type="GO" id="GO:0009637">
    <property type="term" value="P:response to blue light"/>
    <property type="evidence" value="ECO:0007669"/>
    <property type="project" value="UniProtKB-ARBA"/>
</dbReference>
<dbReference type="GO" id="GO:0010037">
    <property type="term" value="P:response to carbon dioxide"/>
    <property type="evidence" value="ECO:0007669"/>
    <property type="project" value="UniProtKB-ARBA"/>
</dbReference>
<protein>
    <recommendedName>
        <fullName evidence="7">phosphoglycerate mutase (2,3-diphosphoglycerate-independent)</fullName>
        <ecNumber evidence="7">5.4.2.12</ecNumber>
    </recommendedName>
</protein>
<comment type="subunit">
    <text evidence="6">Monomer.</text>
</comment>
<feature type="region of interest" description="Disordered" evidence="13">
    <location>
        <begin position="923"/>
        <end position="946"/>
    </location>
</feature>
<evidence type="ECO:0000256" key="5">
    <source>
        <dbReference type="ARBA" id="ARBA00008819"/>
    </source>
</evidence>
<dbReference type="Proteomes" id="UP000316621">
    <property type="component" value="Chromosome 11"/>
</dbReference>
<keyword evidence="8" id="KW-0963">Cytoplasm</keyword>
<comment type="subcellular location">
    <subcellularLocation>
        <location evidence="3">Cytoplasm</location>
    </subcellularLocation>
</comment>
<proteinExistence type="inferred from homology"/>
<keyword evidence="18" id="KW-1185">Reference proteome</keyword>
<dbReference type="PANTHER" id="PTHR31637">
    <property type="entry name" value="2,3-BISPHOSPHOGLYCERATE-INDEPENDENT PHOSPHOGLYCERATE MUTASE"/>
    <property type="match status" value="1"/>
</dbReference>
<dbReference type="Pfam" id="PF21647">
    <property type="entry name" value="DUF6857"/>
    <property type="match status" value="1"/>
</dbReference>
<feature type="compositionally biased region" description="Basic and acidic residues" evidence="13">
    <location>
        <begin position="612"/>
        <end position="621"/>
    </location>
</feature>
<dbReference type="CDD" id="cd16010">
    <property type="entry name" value="iPGM"/>
    <property type="match status" value="1"/>
</dbReference>
<feature type="domain" description="Metalloenzyme" evidence="14">
    <location>
        <begin position="22"/>
        <end position="453"/>
    </location>
</feature>
<evidence type="ECO:0000259" key="16">
    <source>
        <dbReference type="Pfam" id="PF21647"/>
    </source>
</evidence>
<evidence type="ECO:0000259" key="14">
    <source>
        <dbReference type="Pfam" id="PF01676"/>
    </source>
</evidence>
<evidence type="ECO:0000256" key="2">
    <source>
        <dbReference type="ARBA" id="ARBA00001936"/>
    </source>
</evidence>
<dbReference type="Pfam" id="PF06415">
    <property type="entry name" value="iPGM_N"/>
    <property type="match status" value="1"/>
</dbReference>
<feature type="domain" description="BPG-independent PGAM N-terminal" evidence="15">
    <location>
        <begin position="102"/>
        <end position="322"/>
    </location>
</feature>
<keyword evidence="12" id="KW-0413">Isomerase</keyword>
<dbReference type="Gramene" id="RZC82650">
    <property type="protein sequence ID" value="RZC82650"/>
    <property type="gene ID" value="C5167_045436"/>
</dbReference>
<comment type="catalytic activity">
    <reaction evidence="1">
        <text>(2R)-2-phosphoglycerate = (2R)-3-phosphoglycerate</text>
        <dbReference type="Rhea" id="RHEA:15901"/>
        <dbReference type="ChEBI" id="CHEBI:58272"/>
        <dbReference type="ChEBI" id="CHEBI:58289"/>
        <dbReference type="EC" id="5.4.2.12"/>
    </reaction>
</comment>
<dbReference type="InterPro" id="IPR006124">
    <property type="entry name" value="Metalloenzyme"/>
</dbReference>
<evidence type="ECO:0000256" key="4">
    <source>
        <dbReference type="ARBA" id="ARBA00004798"/>
    </source>
</evidence>
<keyword evidence="10" id="KW-0324">Glycolysis</keyword>
<evidence type="ECO:0000256" key="6">
    <source>
        <dbReference type="ARBA" id="ARBA00011245"/>
    </source>
</evidence>
<dbReference type="InterPro" id="IPR049172">
    <property type="entry name" value="DUF6857_pln"/>
</dbReference>
<dbReference type="Gene3D" id="3.40.1450.10">
    <property type="entry name" value="BPG-independent phosphoglycerate mutase, domain B"/>
    <property type="match status" value="1"/>
</dbReference>
<dbReference type="FunFam" id="3.40.1450.10:FF:000002">
    <property type="entry name" value="2,3-bisphosphoglycerate-independent phosphoglycerate mutase"/>
    <property type="match status" value="1"/>
</dbReference>
<evidence type="ECO:0000313" key="17">
    <source>
        <dbReference type="EMBL" id="RZC82650.1"/>
    </source>
</evidence>
<dbReference type="GO" id="GO:0004619">
    <property type="term" value="F:phosphoglycerate mutase activity"/>
    <property type="evidence" value="ECO:0007669"/>
    <property type="project" value="UniProtKB-EC"/>
</dbReference>
<keyword evidence="9" id="KW-0479">Metal-binding</keyword>
<feature type="compositionally biased region" description="Basic and acidic residues" evidence="13">
    <location>
        <begin position="513"/>
        <end position="525"/>
    </location>
</feature>
<dbReference type="EMBL" id="CM010725">
    <property type="protein sequence ID" value="RZC82650.1"/>
    <property type="molecule type" value="Genomic_DNA"/>
</dbReference>